<dbReference type="InterPro" id="IPR013785">
    <property type="entry name" value="Aldolase_TIM"/>
</dbReference>
<comment type="similarity">
    <text evidence="4">Belongs to the radical SAM superfamily. KamA family.</text>
</comment>
<evidence type="ECO:0000256" key="12">
    <source>
        <dbReference type="ARBA" id="ARBA00023235"/>
    </source>
</evidence>
<dbReference type="SFLD" id="SFLDF00314">
    <property type="entry name" value="L-lysine_2_3-aminomutase_(yjeK"/>
    <property type="match status" value="1"/>
</dbReference>
<dbReference type="InterPro" id="IPR058240">
    <property type="entry name" value="rSAM_sf"/>
</dbReference>
<dbReference type="InterPro" id="IPR007197">
    <property type="entry name" value="rSAM"/>
</dbReference>
<evidence type="ECO:0000256" key="13">
    <source>
        <dbReference type="ARBA" id="ARBA00030756"/>
    </source>
</evidence>
<evidence type="ECO:0000313" key="15">
    <source>
        <dbReference type="EMBL" id="MEX0468471.1"/>
    </source>
</evidence>
<dbReference type="NCBIfam" id="TIGR00238">
    <property type="entry name" value="KamA family radical SAM protein"/>
    <property type="match status" value="1"/>
</dbReference>
<dbReference type="PROSITE" id="PS51918">
    <property type="entry name" value="RADICAL_SAM"/>
    <property type="match status" value="1"/>
</dbReference>
<reference evidence="15 16" key="1">
    <citation type="submission" date="2024-02" db="EMBL/GenBank/DDBJ databases">
        <title>New especies of Spiribacter isolated from saline water.</title>
        <authorList>
            <person name="Leon M.J."/>
            <person name="De La Haba R."/>
            <person name="Sanchez-Porro C."/>
            <person name="Ventosa A."/>
        </authorList>
    </citation>
    <scope>NUCLEOTIDE SEQUENCE [LARGE SCALE GENOMIC DNA]</scope>
    <source>
        <strain evidence="16">ag22IC6-390</strain>
    </source>
</reference>
<keyword evidence="12" id="KW-0413">Isomerase</keyword>
<keyword evidence="6" id="KW-0004">4Fe-4S</keyword>
<dbReference type="InterPro" id="IPR022462">
    <property type="entry name" value="EpmB"/>
</dbReference>
<keyword evidence="8" id="KW-0479">Metal-binding</keyword>
<evidence type="ECO:0000256" key="8">
    <source>
        <dbReference type="ARBA" id="ARBA00022723"/>
    </source>
</evidence>
<keyword evidence="11" id="KW-0411">Iron-sulfur</keyword>
<evidence type="ECO:0000256" key="7">
    <source>
        <dbReference type="ARBA" id="ARBA00022691"/>
    </source>
</evidence>
<dbReference type="InterPro" id="IPR003739">
    <property type="entry name" value="Lys_aminomutase/Glu_NH3_mut"/>
</dbReference>
<evidence type="ECO:0000256" key="1">
    <source>
        <dbReference type="ARBA" id="ARBA00001352"/>
    </source>
</evidence>
<keyword evidence="7" id="KW-0949">S-adenosyl-L-methionine</keyword>
<evidence type="ECO:0000259" key="14">
    <source>
        <dbReference type="PROSITE" id="PS51918"/>
    </source>
</evidence>
<evidence type="ECO:0000256" key="5">
    <source>
        <dbReference type="ARBA" id="ARBA00022363"/>
    </source>
</evidence>
<dbReference type="EMBL" id="JBAKFM010000001">
    <property type="protein sequence ID" value="MEX0468471.1"/>
    <property type="molecule type" value="Genomic_DNA"/>
</dbReference>
<evidence type="ECO:0000256" key="3">
    <source>
        <dbReference type="ARBA" id="ARBA00001966"/>
    </source>
</evidence>
<dbReference type="SFLD" id="SFLDG01070">
    <property type="entry name" value="PLP-dependent"/>
    <property type="match status" value="1"/>
</dbReference>
<dbReference type="PANTHER" id="PTHR30538:SF1">
    <property type="entry name" value="L-LYSINE 2,3-AMINOMUTASE"/>
    <property type="match status" value="1"/>
</dbReference>
<comment type="cofactor">
    <cofactor evidence="3">
        <name>[4Fe-4S] cluster</name>
        <dbReference type="ChEBI" id="CHEBI:49883"/>
    </cofactor>
</comment>
<dbReference type="Gene3D" id="3.20.20.70">
    <property type="entry name" value="Aldolase class I"/>
    <property type="match status" value="1"/>
</dbReference>
<comment type="caution">
    <text evidence="15">The sequence shown here is derived from an EMBL/GenBank/DDBJ whole genome shotgun (WGS) entry which is preliminary data.</text>
</comment>
<keyword evidence="10" id="KW-0408">Iron</keyword>
<evidence type="ECO:0000256" key="6">
    <source>
        <dbReference type="ARBA" id="ARBA00022485"/>
    </source>
</evidence>
<dbReference type="Pfam" id="PF04055">
    <property type="entry name" value="Radical_SAM"/>
    <property type="match status" value="1"/>
</dbReference>
<feature type="domain" description="Radical SAM core" evidence="14">
    <location>
        <begin position="97"/>
        <end position="320"/>
    </location>
</feature>
<evidence type="ECO:0000256" key="4">
    <source>
        <dbReference type="ARBA" id="ARBA00008703"/>
    </source>
</evidence>
<name>A0ABV3TB54_9GAMM</name>
<comment type="catalytic activity">
    <reaction evidence="1">
        <text>L-lysine = D-beta-lysine</text>
        <dbReference type="Rhea" id="RHEA:44148"/>
        <dbReference type="ChEBI" id="CHEBI:32551"/>
        <dbReference type="ChEBI" id="CHEBI:84138"/>
    </reaction>
</comment>
<accession>A0ABV3TB54</accession>
<dbReference type="Proteomes" id="UP001556709">
    <property type="component" value="Unassembled WGS sequence"/>
</dbReference>
<keyword evidence="9" id="KW-0663">Pyridoxal phosphate</keyword>
<organism evidence="15 16">
    <name type="scientific">Spiribacter pallidus</name>
    <dbReference type="NCBI Taxonomy" id="1987936"/>
    <lineage>
        <taxon>Bacteria</taxon>
        <taxon>Pseudomonadati</taxon>
        <taxon>Pseudomonadota</taxon>
        <taxon>Gammaproteobacteria</taxon>
        <taxon>Chromatiales</taxon>
        <taxon>Ectothiorhodospiraceae</taxon>
        <taxon>Spiribacter</taxon>
    </lineage>
</organism>
<evidence type="ECO:0000256" key="2">
    <source>
        <dbReference type="ARBA" id="ARBA00001933"/>
    </source>
</evidence>
<dbReference type="CDD" id="cd01335">
    <property type="entry name" value="Radical_SAM"/>
    <property type="match status" value="1"/>
</dbReference>
<dbReference type="RefSeq" id="WP_367958027.1">
    <property type="nucleotide sequence ID" value="NZ_JBAKFK010000001.1"/>
</dbReference>
<dbReference type="SUPFAM" id="SSF102114">
    <property type="entry name" value="Radical SAM enzymes"/>
    <property type="match status" value="1"/>
</dbReference>
<dbReference type="PANTHER" id="PTHR30538">
    <property type="entry name" value="LYSINE 2,3-AMINOMUTASE-RELATED"/>
    <property type="match status" value="1"/>
</dbReference>
<protein>
    <recommendedName>
        <fullName evidence="5">L-lysine 2,3-aminomutase</fullName>
    </recommendedName>
    <alternativeName>
        <fullName evidence="13">EF-P post-translational modification enzyme B</fullName>
    </alternativeName>
</protein>
<evidence type="ECO:0000313" key="16">
    <source>
        <dbReference type="Proteomes" id="UP001556709"/>
    </source>
</evidence>
<comment type="cofactor">
    <cofactor evidence="2">
        <name>pyridoxal 5'-phosphate</name>
        <dbReference type="ChEBI" id="CHEBI:597326"/>
    </cofactor>
</comment>
<gene>
    <name evidence="15" type="primary">epmB</name>
    <name evidence="15" type="ORF">V6X73_01795</name>
</gene>
<sequence length="332" mass="36755">MSAAPWQREWQTAIREPAELIDALKLDPALVTPARRAAEGFELRVPRAFLERIEPGNPRDPLLQQVLPVDLETGTPPDFVKDPVGDGASLQNGGVIHKYHGRALLIATGACAINCRYCFRRHFPYAEANASTGQWRNALAYLQGDTSLHEVILSGGDPLSLADRRLSALAEALQAIPHLRRLRIHSRLPVVLPSRVDDDLLAWLAGGRLTPVMVIHANHPNELDDRVGSAMRRLQAAGVRLFNQTVLLRDINDDAAVLTELSERLFSIGVQPYYLHLLDRVEGAGHFEVDERRACQVMQALASQLPGYLLPRLVREVAGEPWKVPIDWSGGC</sequence>
<keyword evidence="16" id="KW-1185">Reference proteome</keyword>
<proteinExistence type="inferred from homology"/>
<evidence type="ECO:0000256" key="11">
    <source>
        <dbReference type="ARBA" id="ARBA00023014"/>
    </source>
</evidence>
<evidence type="ECO:0000256" key="10">
    <source>
        <dbReference type="ARBA" id="ARBA00023004"/>
    </source>
</evidence>
<dbReference type="NCBIfam" id="TIGR03821">
    <property type="entry name" value="EFP_modif_epmB"/>
    <property type="match status" value="1"/>
</dbReference>
<dbReference type="SFLD" id="SFLDS00029">
    <property type="entry name" value="Radical_SAM"/>
    <property type="match status" value="1"/>
</dbReference>
<evidence type="ECO:0000256" key="9">
    <source>
        <dbReference type="ARBA" id="ARBA00022898"/>
    </source>
</evidence>
<dbReference type="PIRSF" id="PIRSF004911">
    <property type="entry name" value="DUF160"/>
    <property type="match status" value="1"/>
</dbReference>